<dbReference type="InterPro" id="IPR002498">
    <property type="entry name" value="PInositol-4-P-4/5-kinase_core"/>
</dbReference>
<keyword evidence="1" id="KW-0808">Transferase</keyword>
<gene>
    <name evidence="4" type="primary">AlNc14C46G3717</name>
    <name evidence="4" type="ORF">ALNC14_043070</name>
</gene>
<protein>
    <submittedName>
        <fullName evidence="4">Phosphatidylinositol4phosphate5kinase (PiPIPKD10) putative</fullName>
    </submittedName>
</protein>
<feature type="transmembrane region" description="Helical" evidence="2">
    <location>
        <begin position="333"/>
        <end position="351"/>
    </location>
</feature>
<dbReference type="PANTHER" id="PTHR23086:SF8">
    <property type="entry name" value="PHOSPHATIDYLINOSITOL 5-PHOSPHATE 4-KINASE, ISOFORM A"/>
    <property type="match status" value="1"/>
</dbReference>
<dbReference type="GO" id="GO:0016308">
    <property type="term" value="F:1-phosphatidylinositol-4-phosphate 5-kinase activity"/>
    <property type="evidence" value="ECO:0007669"/>
    <property type="project" value="TreeGrafter"/>
</dbReference>
<feature type="transmembrane region" description="Helical" evidence="2">
    <location>
        <begin position="231"/>
        <end position="253"/>
    </location>
</feature>
<feature type="transmembrane region" description="Helical" evidence="2">
    <location>
        <begin position="202"/>
        <end position="219"/>
    </location>
</feature>
<organism evidence="4">
    <name type="scientific">Albugo laibachii Nc14</name>
    <dbReference type="NCBI Taxonomy" id="890382"/>
    <lineage>
        <taxon>Eukaryota</taxon>
        <taxon>Sar</taxon>
        <taxon>Stramenopiles</taxon>
        <taxon>Oomycota</taxon>
        <taxon>Peronosporomycetes</taxon>
        <taxon>Albuginales</taxon>
        <taxon>Albuginaceae</taxon>
        <taxon>Albugo</taxon>
    </lineage>
</organism>
<dbReference type="CDD" id="cd00139">
    <property type="entry name" value="PIPKc"/>
    <property type="match status" value="1"/>
</dbReference>
<dbReference type="InterPro" id="IPR027483">
    <property type="entry name" value="PInositol-4-P-4/5-kinase_C_sf"/>
</dbReference>
<reference evidence="4" key="1">
    <citation type="journal article" date="2011" name="PLoS Biol.">
        <title>Gene gain and loss during evolution of obligate parasitism in the white rust pathogen of Arabidopsis thaliana.</title>
        <authorList>
            <person name="Kemen E."/>
            <person name="Gardiner A."/>
            <person name="Schultz-Larsen T."/>
            <person name="Kemen A.C."/>
            <person name="Balmuth A.L."/>
            <person name="Robert-Seilaniantz A."/>
            <person name="Bailey K."/>
            <person name="Holub E."/>
            <person name="Studholme D.J."/>
            <person name="Maclean D."/>
            <person name="Jones J.D."/>
        </authorList>
    </citation>
    <scope>NUCLEOTIDE SEQUENCE</scope>
</reference>
<keyword evidence="1 4" id="KW-0418">Kinase</keyword>
<feature type="domain" description="PIPK" evidence="3">
    <location>
        <begin position="527"/>
        <end position="921"/>
    </location>
</feature>
<name>F0WAJ3_9STRA</name>
<keyword evidence="2" id="KW-0472">Membrane</keyword>
<dbReference type="Gene3D" id="3.30.810.10">
    <property type="entry name" value="2-Layer Sandwich"/>
    <property type="match status" value="1"/>
</dbReference>
<feature type="transmembrane region" description="Helical" evidence="2">
    <location>
        <begin position="170"/>
        <end position="190"/>
    </location>
</feature>
<dbReference type="SMART" id="SM00330">
    <property type="entry name" value="PIPKc"/>
    <property type="match status" value="1"/>
</dbReference>
<dbReference type="HOGENOM" id="CLU_007979_2_0_1"/>
<dbReference type="SUPFAM" id="SSF56104">
    <property type="entry name" value="SAICAR synthase-like"/>
    <property type="match status" value="1"/>
</dbReference>
<proteinExistence type="predicted"/>
<keyword evidence="1" id="KW-0067">ATP-binding</keyword>
<feature type="transmembrane region" description="Helical" evidence="2">
    <location>
        <begin position="129"/>
        <end position="158"/>
    </location>
</feature>
<keyword evidence="2" id="KW-0812">Transmembrane</keyword>
<dbReference type="GO" id="GO:0046854">
    <property type="term" value="P:phosphatidylinositol phosphate biosynthetic process"/>
    <property type="evidence" value="ECO:0007669"/>
    <property type="project" value="TreeGrafter"/>
</dbReference>
<evidence type="ECO:0000259" key="3">
    <source>
        <dbReference type="PROSITE" id="PS51455"/>
    </source>
</evidence>
<keyword evidence="1" id="KW-0547">Nucleotide-binding</keyword>
<dbReference type="Pfam" id="PF01504">
    <property type="entry name" value="PIP5K"/>
    <property type="match status" value="1"/>
</dbReference>
<dbReference type="AlphaFoldDB" id="F0WAJ3"/>
<dbReference type="Gene3D" id="3.30.800.10">
    <property type="entry name" value="Phosphatidylinositol Phosphate Kinase II Beta"/>
    <property type="match status" value="1"/>
</dbReference>
<dbReference type="InterPro" id="IPR023610">
    <property type="entry name" value="PInositol-4/5-P-5/4-kinase"/>
</dbReference>
<dbReference type="GO" id="GO:0005886">
    <property type="term" value="C:plasma membrane"/>
    <property type="evidence" value="ECO:0007669"/>
    <property type="project" value="TreeGrafter"/>
</dbReference>
<keyword evidence="2" id="KW-1133">Transmembrane helix</keyword>
<evidence type="ECO:0000313" key="4">
    <source>
        <dbReference type="EMBL" id="CCA18164.1"/>
    </source>
</evidence>
<evidence type="ECO:0000256" key="2">
    <source>
        <dbReference type="SAM" id="Phobius"/>
    </source>
</evidence>
<reference evidence="4" key="2">
    <citation type="submission" date="2011-02" db="EMBL/GenBank/DDBJ databases">
        <authorList>
            <person name="MacLean D."/>
        </authorList>
    </citation>
    <scope>NUCLEOTIDE SEQUENCE</scope>
</reference>
<feature type="transmembrane region" description="Helical" evidence="2">
    <location>
        <begin position="274"/>
        <end position="293"/>
    </location>
</feature>
<dbReference type="InterPro" id="IPR027484">
    <property type="entry name" value="PInositol-4-P-5-kinase_N"/>
</dbReference>
<sequence>MRSPSHLSNRNHDNDYATFYSLSLSNISQHKEILTHEISPKRNHFPTDTIDHIPRFNPHHTSPSHRLHLMKKQDSFSCSDRDSTKPRPTYQRRSTWHNLLKEENVSKNRLKWFRRAPIGSNKNCKSSCVFIAASMATSLPIFVFVSVTLLLTGLIFIVLAVYKEWDLDQYLALGALVSFCFSAAVILCYLSSRLARPHPNPIIFSKSLIDILLALLYLTEYCITECSNRKLPFQLAAVTQGLLVCGEFWFFAIPIDLLQSVTNPFTSYSYNLRIYWLYAIASGFASGIALCVFDDQNHLTQPSTSTQTPVNRFFWFHENTKASGFLWHQWITYHFWIFLYLFFGSACIIYVRRYVIPHSSFPHFLISSFHSEYRRLKRGLEQTFEVRKRVLTNGFFTCCVYISWSVISSCMFAITNSSSSREKIGDEGFEDLLSLNAFFHAARGSLNVIVWIAINAPVLADIVLASSNAYPFTLLPNPPPLTETSYSESKHELDTLLKPELNTALRKQMIQMATTGIMESVQHYHRLHQRILSNQTFHLDWQRFPSTNFQEERRLFSDTMAQEPSIQVVDVLNEPSIPRFSFLPMSMKEMQFYDFQPRVFASIRHLYAIQDAEYIFAFRKTINERISEGRSGAFIFNSYDRKYTVKSLTDQEKTVLLDLLPSLVRYTKWNPATLLPRFFGLHAMKMYGQIFYFVVMGNILDTPEIIHRRYDIKGSWVDRNAPACLLGEKYRCSKCNRFFRFGNVDQDVSSCTSPNEDHFPDVTLRDNDLKKRLKLEADTATHLYKQIARDTNFLSSMGIMDYSLLIGVHYSRYRISTSEARHQDENIAFDPIEAPPSRQDSLSKRLCDPQYDPIRRFNANEVSGPSVYYLGLIDILQKWTIGKRVERAYKLIVLRKDGRGVSAMPPKPYGIRFQQKLRQLLSTRTQAQI</sequence>
<feature type="transmembrane region" description="Helical" evidence="2">
    <location>
        <begin position="390"/>
        <end position="414"/>
    </location>
</feature>
<accession>F0WAJ3</accession>
<evidence type="ECO:0000256" key="1">
    <source>
        <dbReference type="PROSITE-ProRule" id="PRU00781"/>
    </source>
</evidence>
<dbReference type="EMBL" id="FR824091">
    <property type="protein sequence ID" value="CCA18164.1"/>
    <property type="molecule type" value="Genomic_DNA"/>
</dbReference>
<dbReference type="PROSITE" id="PS51455">
    <property type="entry name" value="PIPK"/>
    <property type="match status" value="1"/>
</dbReference>
<dbReference type="PANTHER" id="PTHR23086">
    <property type="entry name" value="PHOSPHATIDYLINOSITOL-4-PHOSPHATE 5-KINASE"/>
    <property type="match status" value="1"/>
</dbReference>
<dbReference type="GO" id="GO:0005524">
    <property type="term" value="F:ATP binding"/>
    <property type="evidence" value="ECO:0007669"/>
    <property type="project" value="UniProtKB-UniRule"/>
</dbReference>